<dbReference type="AlphaFoldDB" id="A0A4V3CWP5"/>
<keyword evidence="4" id="KW-1185">Reference proteome</keyword>
<dbReference type="OrthoDB" id="7950124at2"/>
<evidence type="ECO:0000313" key="3">
    <source>
        <dbReference type="EMBL" id="TDP87158.1"/>
    </source>
</evidence>
<proteinExistence type="predicted"/>
<dbReference type="PANTHER" id="PTHR10438:SF468">
    <property type="entry name" value="THIOREDOXIN-1-RELATED"/>
    <property type="match status" value="1"/>
</dbReference>
<sequence>MIHRRQLLAVAAAALAASTLAARAEVGTPFTPEAFAAATATGKPVLVDVTASWCPVCKAQHPVIESLKARPEFADLVVLAVDFDSQKDVLRSFGAQRQSTLIVFRGTTETGRSIGDTDPASIEALLRSAI</sequence>
<feature type="signal peptide" evidence="1">
    <location>
        <begin position="1"/>
        <end position="24"/>
    </location>
</feature>
<dbReference type="Pfam" id="PF00085">
    <property type="entry name" value="Thioredoxin"/>
    <property type="match status" value="1"/>
</dbReference>
<gene>
    <name evidence="3" type="ORF">EDD54_1045</name>
</gene>
<keyword evidence="3" id="KW-0413">Isomerase</keyword>
<accession>A0A4V3CWP5</accession>
<dbReference type="CDD" id="cd02947">
    <property type="entry name" value="TRX_family"/>
    <property type="match status" value="1"/>
</dbReference>
<protein>
    <submittedName>
        <fullName evidence="3">Thiol-disulfide isomerase/thioredoxin</fullName>
    </submittedName>
</protein>
<feature type="chain" id="PRO_5020344735" evidence="1">
    <location>
        <begin position="25"/>
        <end position="130"/>
    </location>
</feature>
<dbReference type="InterPro" id="IPR036249">
    <property type="entry name" value="Thioredoxin-like_sf"/>
</dbReference>
<dbReference type="PROSITE" id="PS51352">
    <property type="entry name" value="THIOREDOXIN_2"/>
    <property type="match status" value="1"/>
</dbReference>
<reference evidence="3 4" key="1">
    <citation type="submission" date="2019-03" db="EMBL/GenBank/DDBJ databases">
        <title>Genomic Encyclopedia of Type Strains, Phase IV (KMG-IV): sequencing the most valuable type-strain genomes for metagenomic binning, comparative biology and taxonomic classification.</title>
        <authorList>
            <person name="Goeker M."/>
        </authorList>
    </citation>
    <scope>NUCLEOTIDE SEQUENCE [LARGE SCALE GENOMIC DNA]</scope>
    <source>
        <strain evidence="3 4">DSM 102969</strain>
    </source>
</reference>
<evidence type="ECO:0000259" key="2">
    <source>
        <dbReference type="PROSITE" id="PS51352"/>
    </source>
</evidence>
<dbReference type="GO" id="GO:0016853">
    <property type="term" value="F:isomerase activity"/>
    <property type="evidence" value="ECO:0007669"/>
    <property type="project" value="UniProtKB-KW"/>
</dbReference>
<comment type="caution">
    <text evidence="3">The sequence shown here is derived from an EMBL/GenBank/DDBJ whole genome shotgun (WGS) entry which is preliminary data.</text>
</comment>
<dbReference type="SUPFAM" id="SSF52833">
    <property type="entry name" value="Thioredoxin-like"/>
    <property type="match status" value="1"/>
</dbReference>
<feature type="domain" description="Thioredoxin" evidence="2">
    <location>
        <begin position="6"/>
        <end position="130"/>
    </location>
</feature>
<dbReference type="InterPro" id="IPR050620">
    <property type="entry name" value="Thioredoxin_H-type-like"/>
</dbReference>
<dbReference type="RefSeq" id="WP_126535938.1">
    <property type="nucleotide sequence ID" value="NZ_BSPM01000008.1"/>
</dbReference>
<dbReference type="InterPro" id="IPR013766">
    <property type="entry name" value="Thioredoxin_domain"/>
</dbReference>
<dbReference type="Gene3D" id="3.40.30.10">
    <property type="entry name" value="Glutaredoxin"/>
    <property type="match status" value="1"/>
</dbReference>
<organism evidence="3 4">
    <name type="scientific">Oharaeibacter diazotrophicus</name>
    <dbReference type="NCBI Taxonomy" id="1920512"/>
    <lineage>
        <taxon>Bacteria</taxon>
        <taxon>Pseudomonadati</taxon>
        <taxon>Pseudomonadota</taxon>
        <taxon>Alphaproteobacteria</taxon>
        <taxon>Hyphomicrobiales</taxon>
        <taxon>Pleomorphomonadaceae</taxon>
        <taxon>Oharaeibacter</taxon>
    </lineage>
</organism>
<keyword evidence="1" id="KW-0732">Signal</keyword>
<evidence type="ECO:0000313" key="4">
    <source>
        <dbReference type="Proteomes" id="UP000294547"/>
    </source>
</evidence>
<dbReference type="EMBL" id="SNXY01000006">
    <property type="protein sequence ID" value="TDP87158.1"/>
    <property type="molecule type" value="Genomic_DNA"/>
</dbReference>
<name>A0A4V3CWP5_9HYPH</name>
<dbReference type="PROSITE" id="PS51318">
    <property type="entry name" value="TAT"/>
    <property type="match status" value="1"/>
</dbReference>
<dbReference type="PANTHER" id="PTHR10438">
    <property type="entry name" value="THIOREDOXIN"/>
    <property type="match status" value="1"/>
</dbReference>
<evidence type="ECO:0000256" key="1">
    <source>
        <dbReference type="SAM" id="SignalP"/>
    </source>
</evidence>
<dbReference type="Proteomes" id="UP000294547">
    <property type="component" value="Unassembled WGS sequence"/>
</dbReference>
<dbReference type="InterPro" id="IPR006311">
    <property type="entry name" value="TAT_signal"/>
</dbReference>